<dbReference type="Pfam" id="PF13302">
    <property type="entry name" value="Acetyltransf_3"/>
    <property type="match status" value="1"/>
</dbReference>
<comment type="caution">
    <text evidence="2">The sequence shown here is derived from an EMBL/GenBank/DDBJ whole genome shotgun (WGS) entry which is preliminary data.</text>
</comment>
<dbReference type="Gene3D" id="3.40.630.30">
    <property type="match status" value="1"/>
</dbReference>
<protein>
    <submittedName>
        <fullName evidence="2">GNAT family N-acetyltransferase</fullName>
    </submittedName>
</protein>
<dbReference type="PROSITE" id="PS51186">
    <property type="entry name" value="GNAT"/>
    <property type="match status" value="1"/>
</dbReference>
<keyword evidence="3" id="KW-1185">Reference proteome</keyword>
<gene>
    <name evidence="2" type="ORF">OM075_14865</name>
</gene>
<proteinExistence type="predicted"/>
<organism evidence="2 3">
    <name type="scientific">Plebeiibacterium sediminum</name>
    <dbReference type="NCBI Taxonomy" id="2992112"/>
    <lineage>
        <taxon>Bacteria</taxon>
        <taxon>Pseudomonadati</taxon>
        <taxon>Bacteroidota</taxon>
        <taxon>Bacteroidia</taxon>
        <taxon>Marinilabiliales</taxon>
        <taxon>Marinilabiliaceae</taxon>
        <taxon>Plebeiibacterium</taxon>
    </lineage>
</organism>
<evidence type="ECO:0000313" key="3">
    <source>
        <dbReference type="Proteomes" id="UP001209229"/>
    </source>
</evidence>
<dbReference type="AlphaFoldDB" id="A0AAE3SFS1"/>
<dbReference type="InterPro" id="IPR016181">
    <property type="entry name" value="Acyl_CoA_acyltransferase"/>
</dbReference>
<dbReference type="RefSeq" id="WP_301191319.1">
    <property type="nucleotide sequence ID" value="NZ_JAPDPJ010000036.1"/>
</dbReference>
<dbReference type="Proteomes" id="UP001209229">
    <property type="component" value="Unassembled WGS sequence"/>
</dbReference>
<reference evidence="2" key="1">
    <citation type="submission" date="2022-10" db="EMBL/GenBank/DDBJ databases">
        <authorList>
            <person name="Yu W.X."/>
        </authorList>
    </citation>
    <scope>NUCLEOTIDE SEQUENCE</scope>
    <source>
        <strain evidence="2">AAT</strain>
    </source>
</reference>
<evidence type="ECO:0000313" key="2">
    <source>
        <dbReference type="EMBL" id="MCW3787755.1"/>
    </source>
</evidence>
<sequence>MTTLYAQIEFKIRPWKIPDAPAVAAHANNWNIAQNLSNRYPHPYSENDAKIFIDSVMNDESDSIFAIEVYGEAIGSIGIMPQSDIYCKNAEIGYWLAEPYWGKGIASKAIKRIVDYAFRKYNINRIYAAVFGNNIVSQKVLLKNHFVLEASFEKTIFKKGVYHDEMIYSIRRNQWKKNILQQ</sequence>
<dbReference type="CDD" id="cd04301">
    <property type="entry name" value="NAT_SF"/>
    <property type="match status" value="1"/>
</dbReference>
<dbReference type="PANTHER" id="PTHR43328">
    <property type="entry name" value="ACETYLTRANSFERASE-RELATED"/>
    <property type="match status" value="1"/>
</dbReference>
<dbReference type="InterPro" id="IPR000182">
    <property type="entry name" value="GNAT_dom"/>
</dbReference>
<dbReference type="GO" id="GO:0016747">
    <property type="term" value="F:acyltransferase activity, transferring groups other than amino-acyl groups"/>
    <property type="evidence" value="ECO:0007669"/>
    <property type="project" value="InterPro"/>
</dbReference>
<evidence type="ECO:0000259" key="1">
    <source>
        <dbReference type="PROSITE" id="PS51186"/>
    </source>
</evidence>
<accession>A0AAE3SFS1</accession>
<dbReference type="SUPFAM" id="SSF55729">
    <property type="entry name" value="Acyl-CoA N-acyltransferases (Nat)"/>
    <property type="match status" value="1"/>
</dbReference>
<dbReference type="EMBL" id="JAPDPJ010000036">
    <property type="protein sequence ID" value="MCW3787755.1"/>
    <property type="molecule type" value="Genomic_DNA"/>
</dbReference>
<dbReference type="PANTHER" id="PTHR43328:SF1">
    <property type="entry name" value="N-ACETYLTRANSFERASE DOMAIN-CONTAINING PROTEIN"/>
    <property type="match status" value="1"/>
</dbReference>
<feature type="domain" description="N-acetyltransferase" evidence="1">
    <location>
        <begin position="10"/>
        <end position="171"/>
    </location>
</feature>
<name>A0AAE3SFS1_9BACT</name>